<keyword evidence="1" id="KW-0472">Membrane</keyword>
<keyword evidence="3" id="KW-1185">Reference proteome</keyword>
<dbReference type="AlphaFoldDB" id="A0AAN7HAG2"/>
<dbReference type="EMBL" id="MU860200">
    <property type="protein sequence ID" value="KAK4236313.1"/>
    <property type="molecule type" value="Genomic_DNA"/>
</dbReference>
<protein>
    <submittedName>
        <fullName evidence="2">Uncharacterized protein</fullName>
    </submittedName>
</protein>
<evidence type="ECO:0000313" key="3">
    <source>
        <dbReference type="Proteomes" id="UP001303760"/>
    </source>
</evidence>
<proteinExistence type="predicted"/>
<keyword evidence="1" id="KW-1133">Transmembrane helix</keyword>
<keyword evidence="1" id="KW-0812">Transmembrane</keyword>
<dbReference type="Proteomes" id="UP001303760">
    <property type="component" value="Unassembled WGS sequence"/>
</dbReference>
<accession>A0AAN7HAG2</accession>
<evidence type="ECO:0000256" key="1">
    <source>
        <dbReference type="SAM" id="Phobius"/>
    </source>
</evidence>
<evidence type="ECO:0000313" key="2">
    <source>
        <dbReference type="EMBL" id="KAK4236313.1"/>
    </source>
</evidence>
<reference evidence="2" key="1">
    <citation type="journal article" date="2023" name="Mol. Phylogenet. Evol.">
        <title>Genome-scale phylogeny and comparative genomics of the fungal order Sordariales.</title>
        <authorList>
            <person name="Hensen N."/>
            <person name="Bonometti L."/>
            <person name="Westerberg I."/>
            <person name="Brannstrom I.O."/>
            <person name="Guillou S."/>
            <person name="Cros-Aarteil S."/>
            <person name="Calhoun S."/>
            <person name="Haridas S."/>
            <person name="Kuo A."/>
            <person name="Mondo S."/>
            <person name="Pangilinan J."/>
            <person name="Riley R."/>
            <person name="LaButti K."/>
            <person name="Andreopoulos B."/>
            <person name="Lipzen A."/>
            <person name="Chen C."/>
            <person name="Yan M."/>
            <person name="Daum C."/>
            <person name="Ng V."/>
            <person name="Clum A."/>
            <person name="Steindorff A."/>
            <person name="Ohm R.A."/>
            <person name="Martin F."/>
            <person name="Silar P."/>
            <person name="Natvig D.O."/>
            <person name="Lalanne C."/>
            <person name="Gautier V."/>
            <person name="Ament-Velasquez S.L."/>
            <person name="Kruys A."/>
            <person name="Hutchinson M.I."/>
            <person name="Powell A.J."/>
            <person name="Barry K."/>
            <person name="Miller A.N."/>
            <person name="Grigoriev I.V."/>
            <person name="Debuchy R."/>
            <person name="Gladieux P."/>
            <person name="Hiltunen Thoren M."/>
            <person name="Johannesson H."/>
        </authorList>
    </citation>
    <scope>NUCLEOTIDE SEQUENCE</scope>
    <source>
        <strain evidence="2">CBS 532.94</strain>
    </source>
</reference>
<sequence>MSSTTQTFTGIWPNYDSESSHTTWTLTVRQGEGGVLSSALVLFVGFAATQAWNVVKYVLHQLQAGTAKDGYNQQLQAMLRNSSTHGDAAWYAIRIPLGWRKQGVLLRALARASPILVVSLFFMALWVVAQIFLPRLWTGASDEFLVGSRIRKWTDPSVLVAERHMIYRTQIRISLGIRG</sequence>
<organism evidence="2 3">
    <name type="scientific">Achaetomium macrosporum</name>
    <dbReference type="NCBI Taxonomy" id="79813"/>
    <lineage>
        <taxon>Eukaryota</taxon>
        <taxon>Fungi</taxon>
        <taxon>Dikarya</taxon>
        <taxon>Ascomycota</taxon>
        <taxon>Pezizomycotina</taxon>
        <taxon>Sordariomycetes</taxon>
        <taxon>Sordariomycetidae</taxon>
        <taxon>Sordariales</taxon>
        <taxon>Chaetomiaceae</taxon>
        <taxon>Achaetomium</taxon>
    </lineage>
</organism>
<gene>
    <name evidence="2" type="ORF">C8A03DRAFT_35789</name>
</gene>
<comment type="caution">
    <text evidence="2">The sequence shown here is derived from an EMBL/GenBank/DDBJ whole genome shotgun (WGS) entry which is preliminary data.</text>
</comment>
<feature type="transmembrane region" description="Helical" evidence="1">
    <location>
        <begin position="108"/>
        <end position="133"/>
    </location>
</feature>
<name>A0AAN7HAG2_9PEZI</name>
<reference evidence="2" key="2">
    <citation type="submission" date="2023-05" db="EMBL/GenBank/DDBJ databases">
        <authorList>
            <consortium name="Lawrence Berkeley National Laboratory"/>
            <person name="Steindorff A."/>
            <person name="Hensen N."/>
            <person name="Bonometti L."/>
            <person name="Westerberg I."/>
            <person name="Brannstrom I.O."/>
            <person name="Guillou S."/>
            <person name="Cros-Aarteil S."/>
            <person name="Calhoun S."/>
            <person name="Haridas S."/>
            <person name="Kuo A."/>
            <person name="Mondo S."/>
            <person name="Pangilinan J."/>
            <person name="Riley R."/>
            <person name="Labutti K."/>
            <person name="Andreopoulos B."/>
            <person name="Lipzen A."/>
            <person name="Chen C."/>
            <person name="Yanf M."/>
            <person name="Daum C."/>
            <person name="Ng V."/>
            <person name="Clum A."/>
            <person name="Ohm R."/>
            <person name="Martin F."/>
            <person name="Silar P."/>
            <person name="Natvig D."/>
            <person name="Lalanne C."/>
            <person name="Gautier V."/>
            <person name="Ament-Velasquez S.L."/>
            <person name="Kruys A."/>
            <person name="Hutchinson M.I."/>
            <person name="Powell A.J."/>
            <person name="Barry K."/>
            <person name="Miller A.N."/>
            <person name="Grigoriev I.V."/>
            <person name="Debuchy R."/>
            <person name="Gladieux P."/>
            <person name="Thoren M.H."/>
            <person name="Johannesson H."/>
        </authorList>
    </citation>
    <scope>NUCLEOTIDE SEQUENCE</scope>
    <source>
        <strain evidence="2">CBS 532.94</strain>
    </source>
</reference>
<feature type="transmembrane region" description="Helical" evidence="1">
    <location>
        <begin position="35"/>
        <end position="55"/>
    </location>
</feature>